<organism evidence="2 3">
    <name type="scientific">Clathrus columnatus</name>
    <dbReference type="NCBI Taxonomy" id="1419009"/>
    <lineage>
        <taxon>Eukaryota</taxon>
        <taxon>Fungi</taxon>
        <taxon>Dikarya</taxon>
        <taxon>Basidiomycota</taxon>
        <taxon>Agaricomycotina</taxon>
        <taxon>Agaricomycetes</taxon>
        <taxon>Phallomycetidae</taxon>
        <taxon>Phallales</taxon>
        <taxon>Clathraceae</taxon>
        <taxon>Clathrus</taxon>
    </lineage>
</organism>
<feature type="region of interest" description="Disordered" evidence="1">
    <location>
        <begin position="1"/>
        <end position="21"/>
    </location>
</feature>
<evidence type="ECO:0000256" key="1">
    <source>
        <dbReference type="SAM" id="MobiDB-lite"/>
    </source>
</evidence>
<evidence type="ECO:0000313" key="3">
    <source>
        <dbReference type="Proteomes" id="UP001050691"/>
    </source>
</evidence>
<reference evidence="2" key="1">
    <citation type="submission" date="2021-10" db="EMBL/GenBank/DDBJ databases">
        <title>De novo Genome Assembly of Clathrus columnatus (Basidiomycota, Fungi) Using Illumina and Nanopore Sequence Data.</title>
        <authorList>
            <person name="Ogiso-Tanaka E."/>
            <person name="Itagaki H."/>
            <person name="Hosoya T."/>
            <person name="Hosaka K."/>
        </authorList>
    </citation>
    <scope>NUCLEOTIDE SEQUENCE</scope>
    <source>
        <strain evidence="2">MO-923</strain>
    </source>
</reference>
<gene>
    <name evidence="2" type="ORF">Clacol_003628</name>
</gene>
<comment type="caution">
    <text evidence="2">The sequence shown here is derived from an EMBL/GenBank/DDBJ whole genome shotgun (WGS) entry which is preliminary data.</text>
</comment>
<sequence>MIPQRHLNHHPNINADSLDEQDTKAAQIARYSMSLHEYTQQLWQESRRRAEVNASRAGGRKHRQSQANSMSNVKK</sequence>
<dbReference type="AlphaFoldDB" id="A0AAV5A425"/>
<protein>
    <submittedName>
        <fullName evidence="2">Uncharacterized protein</fullName>
    </submittedName>
</protein>
<dbReference type="Proteomes" id="UP001050691">
    <property type="component" value="Unassembled WGS sequence"/>
</dbReference>
<evidence type="ECO:0000313" key="2">
    <source>
        <dbReference type="EMBL" id="GJJ09406.1"/>
    </source>
</evidence>
<accession>A0AAV5A425</accession>
<feature type="region of interest" description="Disordered" evidence="1">
    <location>
        <begin position="47"/>
        <end position="75"/>
    </location>
</feature>
<keyword evidence="3" id="KW-1185">Reference proteome</keyword>
<dbReference type="EMBL" id="BPWL01000004">
    <property type="protein sequence ID" value="GJJ09406.1"/>
    <property type="molecule type" value="Genomic_DNA"/>
</dbReference>
<feature type="compositionally biased region" description="Polar residues" evidence="1">
    <location>
        <begin position="65"/>
        <end position="75"/>
    </location>
</feature>
<proteinExistence type="predicted"/>
<name>A0AAV5A425_9AGAM</name>